<dbReference type="EMBL" id="JAUSXB010000001">
    <property type="protein sequence ID" value="MDQ0672991.1"/>
    <property type="molecule type" value="Genomic_DNA"/>
</dbReference>
<evidence type="ECO:0000313" key="3">
    <source>
        <dbReference type="Proteomes" id="UP001236806"/>
    </source>
</evidence>
<protein>
    <recommendedName>
        <fullName evidence="4">Integral membrane protein</fullName>
    </recommendedName>
</protein>
<evidence type="ECO:0008006" key="4">
    <source>
        <dbReference type="Google" id="ProtNLM"/>
    </source>
</evidence>
<keyword evidence="1" id="KW-0472">Membrane</keyword>
<organism evidence="2 3">
    <name type="scientific">Pseudarthrobacter siccitolerans</name>
    <dbReference type="NCBI Taxonomy" id="861266"/>
    <lineage>
        <taxon>Bacteria</taxon>
        <taxon>Bacillati</taxon>
        <taxon>Actinomycetota</taxon>
        <taxon>Actinomycetes</taxon>
        <taxon>Micrococcales</taxon>
        <taxon>Micrococcaceae</taxon>
        <taxon>Pseudarthrobacter</taxon>
    </lineage>
</organism>
<keyword evidence="1" id="KW-1133">Transmembrane helix</keyword>
<evidence type="ECO:0000256" key="1">
    <source>
        <dbReference type="SAM" id="Phobius"/>
    </source>
</evidence>
<proteinExistence type="predicted"/>
<dbReference type="Proteomes" id="UP001236806">
    <property type="component" value="Unassembled WGS sequence"/>
</dbReference>
<sequence length="92" mass="9743">MSVFLFTPAIALVLWLIHAGLAIAGSPATRYTRWVLFGGLPVVAAVMLLSGSMAGFILALITALTWLGMVLLEVILTMGSMVARDVRAKRAA</sequence>
<dbReference type="RefSeq" id="WP_306633718.1">
    <property type="nucleotide sequence ID" value="NZ_JAUSXB010000001.1"/>
</dbReference>
<evidence type="ECO:0000313" key="2">
    <source>
        <dbReference type="EMBL" id="MDQ0672991.1"/>
    </source>
</evidence>
<keyword evidence="1" id="KW-0812">Transmembrane</keyword>
<name>A0ABU0PG94_9MICC</name>
<comment type="caution">
    <text evidence="2">The sequence shown here is derived from an EMBL/GenBank/DDBJ whole genome shotgun (WGS) entry which is preliminary data.</text>
</comment>
<feature type="transmembrane region" description="Helical" evidence="1">
    <location>
        <begin position="57"/>
        <end position="83"/>
    </location>
</feature>
<accession>A0ABU0PG94</accession>
<feature type="transmembrane region" description="Helical" evidence="1">
    <location>
        <begin position="34"/>
        <end position="50"/>
    </location>
</feature>
<reference evidence="2 3" key="1">
    <citation type="submission" date="2023-07" db="EMBL/GenBank/DDBJ databases">
        <title>Comparative genomics of wheat-associated soil bacteria to identify genetic determinants of phenazine resistance.</title>
        <authorList>
            <person name="Mouncey N."/>
        </authorList>
    </citation>
    <scope>NUCLEOTIDE SEQUENCE [LARGE SCALE GENOMIC DNA]</scope>
    <source>
        <strain evidence="2 3">W1I3</strain>
    </source>
</reference>
<keyword evidence="3" id="KW-1185">Reference proteome</keyword>
<gene>
    <name evidence="2" type="ORF">QFZ36_000552</name>
</gene>